<feature type="compositionally biased region" description="Basic and acidic residues" evidence="1">
    <location>
        <begin position="11"/>
        <end position="21"/>
    </location>
</feature>
<dbReference type="WBParaSite" id="PSAMB.scaffold982size37682.g10270.t1">
    <property type="protein sequence ID" value="PSAMB.scaffold982size37682.g10270.t1"/>
    <property type="gene ID" value="PSAMB.scaffold982size37682.g10270"/>
</dbReference>
<reference evidence="3" key="1">
    <citation type="submission" date="2022-11" db="UniProtKB">
        <authorList>
            <consortium name="WormBaseParasite"/>
        </authorList>
    </citation>
    <scope>IDENTIFICATION</scope>
</reference>
<proteinExistence type="predicted"/>
<organism evidence="2 3">
    <name type="scientific">Plectus sambesii</name>
    <dbReference type="NCBI Taxonomy" id="2011161"/>
    <lineage>
        <taxon>Eukaryota</taxon>
        <taxon>Metazoa</taxon>
        <taxon>Ecdysozoa</taxon>
        <taxon>Nematoda</taxon>
        <taxon>Chromadorea</taxon>
        <taxon>Plectida</taxon>
        <taxon>Plectina</taxon>
        <taxon>Plectoidea</taxon>
        <taxon>Plectidae</taxon>
        <taxon>Plectus</taxon>
    </lineage>
</organism>
<dbReference type="AlphaFoldDB" id="A0A914XNT8"/>
<feature type="region of interest" description="Disordered" evidence="1">
    <location>
        <begin position="244"/>
        <end position="273"/>
    </location>
</feature>
<dbReference type="Proteomes" id="UP000887566">
    <property type="component" value="Unplaced"/>
</dbReference>
<name>A0A914XNT8_9BILA</name>
<keyword evidence="2" id="KW-1185">Reference proteome</keyword>
<evidence type="ECO:0000313" key="2">
    <source>
        <dbReference type="Proteomes" id="UP000887566"/>
    </source>
</evidence>
<accession>A0A914XNT8</accession>
<sequence length="273" mass="29847">MSNGNNDDGADEVKVFRRNDTEDGDTGQPSHQLTEDKKDVAYETELETHTSAPSTSVSNDSSIGSKAGAFTKPQGSSLHAASPGGSPYNLQHQFWNFNGLSLQQQSFLWSHYASASRAQIPFRRRCCDGTGEKSCNFFDLSAPPRRSDCARRRGGRRTRCCVVIRREQSVRWPVGRGSWTEGRERMTDGWSEWSVALFALVGHSALGAYRARSAGVRLSANNNRAVQPGLLLFDALTAAAVKCDDTRRSPSPPPPPANQPTVGLLRDGYVEEG</sequence>
<protein>
    <submittedName>
        <fullName evidence="3">Uncharacterized protein</fullName>
    </submittedName>
</protein>
<feature type="compositionally biased region" description="Polar residues" evidence="1">
    <location>
        <begin position="49"/>
        <end position="64"/>
    </location>
</feature>
<evidence type="ECO:0000256" key="1">
    <source>
        <dbReference type="SAM" id="MobiDB-lite"/>
    </source>
</evidence>
<evidence type="ECO:0000313" key="3">
    <source>
        <dbReference type="WBParaSite" id="PSAMB.scaffold982size37682.g10270.t1"/>
    </source>
</evidence>
<feature type="region of interest" description="Disordered" evidence="1">
    <location>
        <begin position="1"/>
        <end position="84"/>
    </location>
</feature>